<feature type="non-terminal residue" evidence="2">
    <location>
        <position position="1"/>
    </location>
</feature>
<dbReference type="EMBL" id="KZ805749">
    <property type="protein sequence ID" value="PVH91952.1"/>
    <property type="molecule type" value="Genomic_DNA"/>
</dbReference>
<keyword evidence="3" id="KW-1185">Reference proteome</keyword>
<keyword evidence="1" id="KW-0812">Transmembrane</keyword>
<sequence length="87" mass="9795">IAIKALNNIVGPNSFIFILFIFSAYLRINSKLLLLLNIVTRVKVINKVIYILIKKRVKVDVNYALNIKNSLVISNIFALPISAKVLV</sequence>
<accession>A0A2V1D1P6</accession>
<evidence type="ECO:0000256" key="1">
    <source>
        <dbReference type="SAM" id="Phobius"/>
    </source>
</evidence>
<gene>
    <name evidence="2" type="ORF">DM02DRAFT_544734</name>
</gene>
<organism evidence="2 3">
    <name type="scientific">Periconia macrospinosa</name>
    <dbReference type="NCBI Taxonomy" id="97972"/>
    <lineage>
        <taxon>Eukaryota</taxon>
        <taxon>Fungi</taxon>
        <taxon>Dikarya</taxon>
        <taxon>Ascomycota</taxon>
        <taxon>Pezizomycotina</taxon>
        <taxon>Dothideomycetes</taxon>
        <taxon>Pleosporomycetidae</taxon>
        <taxon>Pleosporales</taxon>
        <taxon>Massarineae</taxon>
        <taxon>Periconiaceae</taxon>
        <taxon>Periconia</taxon>
    </lineage>
</organism>
<proteinExistence type="predicted"/>
<keyword evidence="1" id="KW-1133">Transmembrane helix</keyword>
<feature type="transmembrane region" description="Helical" evidence="1">
    <location>
        <begin position="5"/>
        <end position="26"/>
    </location>
</feature>
<name>A0A2V1D1P6_9PLEO</name>
<evidence type="ECO:0000313" key="2">
    <source>
        <dbReference type="EMBL" id="PVH91952.1"/>
    </source>
</evidence>
<dbReference type="AlphaFoldDB" id="A0A2V1D1P6"/>
<dbReference type="Proteomes" id="UP000244855">
    <property type="component" value="Unassembled WGS sequence"/>
</dbReference>
<dbReference type="OrthoDB" id="3796528at2759"/>
<reference evidence="2 3" key="1">
    <citation type="journal article" date="2018" name="Sci. Rep.">
        <title>Comparative genomics provides insights into the lifestyle and reveals functional heterogeneity of dark septate endophytic fungi.</title>
        <authorList>
            <person name="Knapp D.G."/>
            <person name="Nemeth J.B."/>
            <person name="Barry K."/>
            <person name="Hainaut M."/>
            <person name="Henrissat B."/>
            <person name="Johnson J."/>
            <person name="Kuo A."/>
            <person name="Lim J.H.P."/>
            <person name="Lipzen A."/>
            <person name="Nolan M."/>
            <person name="Ohm R.A."/>
            <person name="Tamas L."/>
            <person name="Grigoriev I.V."/>
            <person name="Spatafora J.W."/>
            <person name="Nagy L.G."/>
            <person name="Kovacs G.M."/>
        </authorList>
    </citation>
    <scope>NUCLEOTIDE SEQUENCE [LARGE SCALE GENOMIC DNA]</scope>
    <source>
        <strain evidence="2 3">DSE2036</strain>
    </source>
</reference>
<keyword evidence="1" id="KW-0472">Membrane</keyword>
<protein>
    <submittedName>
        <fullName evidence="2">Uncharacterized protein</fullName>
    </submittedName>
</protein>
<evidence type="ECO:0000313" key="3">
    <source>
        <dbReference type="Proteomes" id="UP000244855"/>
    </source>
</evidence>